<dbReference type="InterPro" id="IPR011059">
    <property type="entry name" value="Metal-dep_hydrolase_composite"/>
</dbReference>
<proteinExistence type="predicted"/>
<dbReference type="PANTHER" id="PTHR32027">
    <property type="entry name" value="CYTOSINE DEAMINASE"/>
    <property type="match status" value="1"/>
</dbReference>
<name>A0ABT7N5M8_9BURK</name>
<reference evidence="2" key="1">
    <citation type="submission" date="2023-06" db="EMBL/GenBank/DDBJ databases">
        <authorList>
            <person name="Jiang Y."/>
            <person name="Liu Q."/>
        </authorList>
    </citation>
    <scope>NUCLEOTIDE SEQUENCE</scope>
    <source>
        <strain evidence="2">CGMCC 1.12089</strain>
    </source>
</reference>
<sequence>MHTTLIQGGRVWRGIGDSTTHTQDLLLEAGCIRAIGSRLPVPPGTQVMDATGLLLLPAFVDGHGHLDKTLWGKPWQPHSAGPTVAERIANERKLLAGMDHAPQAQSERLLRHLVTRGTTAVRSHVDIGPEVGLSHLHGVLETRERCRGIADLQLVAFPQGGVDPRTNTLDLLDNAVRDGAEAIGGVDPATIDGHPTAQLDGVFEIAGRRGCGVDLHLHELGPVGLAAVEAIIDRTLALGLAGRVIISHAFCLGELEPARLDPLMERLVKAGVAIMSHGPGGNTPKPPVRRLAEHGVRVFCGSDGVRDAWSPLNSGDMLERAFLVAYVNGLRDDAGLELTLQMATSRAADVLALDAGKLEPGAPAHIVAVEAETAAEAVAAHPPRRWVMRAGRVIARDGKLVDGV</sequence>
<organism evidence="2 3">
    <name type="scientific">Variovorax dokdonensis</name>
    <dbReference type="NCBI Taxonomy" id="344883"/>
    <lineage>
        <taxon>Bacteria</taxon>
        <taxon>Pseudomonadati</taxon>
        <taxon>Pseudomonadota</taxon>
        <taxon>Betaproteobacteria</taxon>
        <taxon>Burkholderiales</taxon>
        <taxon>Comamonadaceae</taxon>
        <taxon>Variovorax</taxon>
    </lineage>
</organism>
<dbReference type="Proteomes" id="UP001174908">
    <property type="component" value="Unassembled WGS sequence"/>
</dbReference>
<dbReference type="Pfam" id="PF07969">
    <property type="entry name" value="Amidohydro_3"/>
    <property type="match status" value="1"/>
</dbReference>
<comment type="caution">
    <text evidence="2">The sequence shown here is derived from an EMBL/GenBank/DDBJ whole genome shotgun (WGS) entry which is preliminary data.</text>
</comment>
<dbReference type="EMBL" id="JASZYV010000001">
    <property type="protein sequence ID" value="MDM0043246.1"/>
    <property type="molecule type" value="Genomic_DNA"/>
</dbReference>
<gene>
    <name evidence="2" type="ORF">QTH91_02005</name>
</gene>
<dbReference type="SUPFAM" id="SSF51556">
    <property type="entry name" value="Metallo-dependent hydrolases"/>
    <property type="match status" value="1"/>
</dbReference>
<protein>
    <submittedName>
        <fullName evidence="2">Amidohydrolase</fullName>
    </submittedName>
</protein>
<dbReference type="NCBIfam" id="NF004636">
    <property type="entry name" value="PRK05985.1"/>
    <property type="match status" value="1"/>
</dbReference>
<dbReference type="Gene3D" id="3.20.20.140">
    <property type="entry name" value="Metal-dependent hydrolases"/>
    <property type="match status" value="1"/>
</dbReference>
<accession>A0ABT7N5M8</accession>
<dbReference type="PANTHER" id="PTHR32027:SF9">
    <property type="entry name" value="BLL3847 PROTEIN"/>
    <property type="match status" value="1"/>
</dbReference>
<dbReference type="RefSeq" id="WP_286658364.1">
    <property type="nucleotide sequence ID" value="NZ_JASZYV010000001.1"/>
</dbReference>
<keyword evidence="3" id="KW-1185">Reference proteome</keyword>
<dbReference type="Gene3D" id="2.30.40.10">
    <property type="entry name" value="Urease, subunit C, domain 1"/>
    <property type="match status" value="1"/>
</dbReference>
<evidence type="ECO:0000313" key="2">
    <source>
        <dbReference type="EMBL" id="MDM0043246.1"/>
    </source>
</evidence>
<dbReference type="SUPFAM" id="SSF51338">
    <property type="entry name" value="Composite domain of metallo-dependent hydrolases"/>
    <property type="match status" value="1"/>
</dbReference>
<dbReference type="InterPro" id="IPR032466">
    <property type="entry name" value="Metal_Hydrolase"/>
</dbReference>
<dbReference type="InterPro" id="IPR013108">
    <property type="entry name" value="Amidohydro_3"/>
</dbReference>
<feature type="domain" description="Amidohydrolase 3" evidence="1">
    <location>
        <begin position="141"/>
        <end position="394"/>
    </location>
</feature>
<evidence type="ECO:0000259" key="1">
    <source>
        <dbReference type="Pfam" id="PF07969"/>
    </source>
</evidence>
<dbReference type="InterPro" id="IPR052349">
    <property type="entry name" value="Metallo-hydrolase_Enzymes"/>
</dbReference>
<evidence type="ECO:0000313" key="3">
    <source>
        <dbReference type="Proteomes" id="UP001174908"/>
    </source>
</evidence>
<dbReference type="CDD" id="cd01293">
    <property type="entry name" value="Bact_CD"/>
    <property type="match status" value="1"/>
</dbReference>